<reference evidence="9" key="1">
    <citation type="submission" date="2020-06" db="EMBL/GenBank/DDBJ databases">
        <authorList>
            <consortium name="Plant Systems Biology data submission"/>
        </authorList>
    </citation>
    <scope>NUCLEOTIDE SEQUENCE</scope>
    <source>
        <strain evidence="9">D6</strain>
    </source>
</reference>
<evidence type="ECO:0000256" key="7">
    <source>
        <dbReference type="SAM" id="Phobius"/>
    </source>
</evidence>
<dbReference type="InterPro" id="IPR049177">
    <property type="entry name" value="MgtC_SapB_SrpB_YhiD_N"/>
</dbReference>
<name>A0A9N8DI72_9STRA</name>
<evidence type="ECO:0000256" key="4">
    <source>
        <dbReference type="ARBA" id="ARBA00022989"/>
    </source>
</evidence>
<gene>
    <name evidence="9" type="ORF">SEMRO_140_G065550.1</name>
</gene>
<dbReference type="PANTHER" id="PTHR33778:SF1">
    <property type="entry name" value="MAGNESIUM TRANSPORTER YHID-RELATED"/>
    <property type="match status" value="1"/>
</dbReference>
<evidence type="ECO:0000256" key="5">
    <source>
        <dbReference type="ARBA" id="ARBA00023136"/>
    </source>
</evidence>
<dbReference type="GO" id="GO:0005886">
    <property type="term" value="C:plasma membrane"/>
    <property type="evidence" value="ECO:0007669"/>
    <property type="project" value="UniProtKB-SubCell"/>
</dbReference>
<comment type="subcellular location">
    <subcellularLocation>
        <location evidence="1">Cell membrane</location>
        <topology evidence="1">Multi-pass membrane protein</topology>
    </subcellularLocation>
</comment>
<dbReference type="Proteomes" id="UP001153069">
    <property type="component" value="Unassembled WGS sequence"/>
</dbReference>
<feature type="transmembrane region" description="Helical" evidence="7">
    <location>
        <begin position="231"/>
        <end position="249"/>
    </location>
</feature>
<dbReference type="PANTHER" id="PTHR33778">
    <property type="entry name" value="PROTEIN MGTC"/>
    <property type="match status" value="1"/>
</dbReference>
<feature type="region of interest" description="Disordered" evidence="6">
    <location>
        <begin position="1"/>
        <end position="20"/>
    </location>
</feature>
<dbReference type="OrthoDB" id="45181at2759"/>
<comment type="caution">
    <text evidence="9">The sequence shown here is derived from an EMBL/GenBank/DDBJ whole genome shotgun (WGS) entry which is preliminary data.</text>
</comment>
<proteinExistence type="predicted"/>
<evidence type="ECO:0000256" key="6">
    <source>
        <dbReference type="SAM" id="MobiDB-lite"/>
    </source>
</evidence>
<evidence type="ECO:0000259" key="8">
    <source>
        <dbReference type="Pfam" id="PF02308"/>
    </source>
</evidence>
<evidence type="ECO:0000313" key="9">
    <source>
        <dbReference type="EMBL" id="CAB9502581.1"/>
    </source>
</evidence>
<dbReference type="AlphaFoldDB" id="A0A9N8DI72"/>
<evidence type="ECO:0000256" key="1">
    <source>
        <dbReference type="ARBA" id="ARBA00004651"/>
    </source>
</evidence>
<keyword evidence="10" id="KW-1185">Reference proteome</keyword>
<feature type="domain" description="MgtC/SapB/SrpB/YhiD N-terminal" evidence="8">
    <location>
        <begin position="121"/>
        <end position="253"/>
    </location>
</feature>
<keyword evidence="4 7" id="KW-1133">Transmembrane helix</keyword>
<protein>
    <submittedName>
        <fullName evidence="9">Protein MgtC</fullName>
    </submittedName>
</protein>
<keyword evidence="3 7" id="KW-0812">Transmembrane</keyword>
<sequence>MAPPSTQPTTAAESSGRDVYPNKSLKRKESFILEVDQGSCSDNVVMGLFCLVMIVFTFVIIFGDALLLPRDTLVWCQAAQRGAPLKTYANVDAVRDPCYYERSLYLLGWSMFECDFGRRMIASVVLGAVIGYERKAAERPAGIRTMSLVCLGAATFTMGGQFAFRSSTMGWDAARVSAAIPSGVGFLGSALIWKATTGEKGQNQRNHVHGITTAASVWLSASVGIGAGGALYVMSVWTVVLVVFVLRMAPQLKGSNRRATVSGGDVVPKSVSYQKNFDQLLRESMRIQKRQMPALHSD</sequence>
<organism evidence="9 10">
    <name type="scientific">Seminavis robusta</name>
    <dbReference type="NCBI Taxonomy" id="568900"/>
    <lineage>
        <taxon>Eukaryota</taxon>
        <taxon>Sar</taxon>
        <taxon>Stramenopiles</taxon>
        <taxon>Ochrophyta</taxon>
        <taxon>Bacillariophyta</taxon>
        <taxon>Bacillariophyceae</taxon>
        <taxon>Bacillariophycidae</taxon>
        <taxon>Naviculales</taxon>
        <taxon>Naviculaceae</taxon>
        <taxon>Seminavis</taxon>
    </lineage>
</organism>
<feature type="transmembrane region" description="Helical" evidence="7">
    <location>
        <begin position="44"/>
        <end position="63"/>
    </location>
</feature>
<feature type="transmembrane region" description="Helical" evidence="7">
    <location>
        <begin position="145"/>
        <end position="164"/>
    </location>
</feature>
<evidence type="ECO:0000313" key="10">
    <source>
        <dbReference type="Proteomes" id="UP001153069"/>
    </source>
</evidence>
<dbReference type="PRINTS" id="PR01837">
    <property type="entry name" value="MGTCSAPBPROT"/>
</dbReference>
<keyword evidence="2" id="KW-1003">Cell membrane</keyword>
<keyword evidence="5 7" id="KW-0472">Membrane</keyword>
<dbReference type="Pfam" id="PF02308">
    <property type="entry name" value="MgtC"/>
    <property type="match status" value="1"/>
</dbReference>
<dbReference type="EMBL" id="CAICTM010000139">
    <property type="protein sequence ID" value="CAB9502581.1"/>
    <property type="molecule type" value="Genomic_DNA"/>
</dbReference>
<accession>A0A9N8DI72</accession>
<evidence type="ECO:0000256" key="3">
    <source>
        <dbReference type="ARBA" id="ARBA00022692"/>
    </source>
</evidence>
<dbReference type="InterPro" id="IPR003416">
    <property type="entry name" value="MgtC/SapB/SrpB/YhiD_fam"/>
</dbReference>
<evidence type="ECO:0000256" key="2">
    <source>
        <dbReference type="ARBA" id="ARBA00022475"/>
    </source>
</evidence>